<sequence>MMAVRFPALCGALMLAAQSALAQSAPAQSAPDQTTPAVSVELNAIHPRDGACQFVLVGQNGTEADIDRLVLEAVLFDTEGRVATMTLLDLQDLPAGRMRVRSFEIGGITCEGVSRLLINGVSTCEPEGCGAAIEARSVTPIEVLQ</sequence>
<evidence type="ECO:0000313" key="2">
    <source>
        <dbReference type="EMBL" id="PVE48539.1"/>
    </source>
</evidence>
<proteinExistence type="predicted"/>
<dbReference type="EMBL" id="QDDR01000002">
    <property type="protein sequence ID" value="PVE48539.1"/>
    <property type="molecule type" value="Genomic_DNA"/>
</dbReference>
<dbReference type="AlphaFoldDB" id="A0A2T7UVE0"/>
<evidence type="ECO:0008006" key="4">
    <source>
        <dbReference type="Google" id="ProtNLM"/>
    </source>
</evidence>
<gene>
    <name evidence="2" type="ORF">DDE23_05655</name>
</gene>
<keyword evidence="3" id="KW-1185">Reference proteome</keyword>
<keyword evidence="1" id="KW-0732">Signal</keyword>
<feature type="signal peptide" evidence="1">
    <location>
        <begin position="1"/>
        <end position="22"/>
    </location>
</feature>
<organism evidence="2 3">
    <name type="scientific">Pararhodobacter aggregans</name>
    <dbReference type="NCBI Taxonomy" id="404875"/>
    <lineage>
        <taxon>Bacteria</taxon>
        <taxon>Pseudomonadati</taxon>
        <taxon>Pseudomonadota</taxon>
        <taxon>Alphaproteobacteria</taxon>
        <taxon>Rhodobacterales</taxon>
        <taxon>Paracoccaceae</taxon>
        <taxon>Pararhodobacter</taxon>
    </lineage>
</organism>
<feature type="chain" id="PRO_5015414980" description="Tat pathway signal sequence domain protein" evidence="1">
    <location>
        <begin position="23"/>
        <end position="145"/>
    </location>
</feature>
<name>A0A2T7UVE0_9RHOB</name>
<comment type="caution">
    <text evidence="2">The sequence shown here is derived from an EMBL/GenBank/DDBJ whole genome shotgun (WGS) entry which is preliminary data.</text>
</comment>
<accession>A0A2T7UVE0</accession>
<protein>
    <recommendedName>
        <fullName evidence="4">Tat pathway signal sequence domain protein</fullName>
    </recommendedName>
</protein>
<reference evidence="2 3" key="1">
    <citation type="journal article" date="2011" name="Syst. Appl. Microbiol.">
        <title>Defluviimonas denitrificans gen. nov., sp. nov., and Pararhodobacter aggregans gen. nov., sp. nov., non-phototrophic Rhodobacteraceae from the biofilter of a marine aquaculture.</title>
        <authorList>
            <person name="Foesel B.U."/>
            <person name="Drake H.L."/>
            <person name="Schramm A."/>
        </authorList>
    </citation>
    <scope>NUCLEOTIDE SEQUENCE [LARGE SCALE GENOMIC DNA]</scope>
    <source>
        <strain evidence="2 3">D1-19</strain>
    </source>
</reference>
<evidence type="ECO:0000313" key="3">
    <source>
        <dbReference type="Proteomes" id="UP000244810"/>
    </source>
</evidence>
<evidence type="ECO:0000256" key="1">
    <source>
        <dbReference type="SAM" id="SignalP"/>
    </source>
</evidence>
<dbReference type="Proteomes" id="UP000244810">
    <property type="component" value="Unassembled WGS sequence"/>
</dbReference>